<dbReference type="EMBL" id="CVTF01000114">
    <property type="protein sequence ID" value="CRY99966.1"/>
    <property type="molecule type" value="Genomic_DNA"/>
</dbReference>
<dbReference type="AlphaFoldDB" id="A0A0H5QEH3"/>
<reference evidence="1 2" key="1">
    <citation type="submission" date="2014-11" db="EMBL/GenBank/DDBJ databases">
        <authorList>
            <person name="Diene M.Seydina."/>
        </authorList>
    </citation>
    <scope>NUCLEOTIDE SEQUENCE [LARGE SCALE GENOMIC DNA]</scope>
    <source>
        <strain evidence="1 2">Neisseria meningitidis CHUV</strain>
    </source>
</reference>
<proteinExistence type="predicted"/>
<accession>A0A0H5QEH3</accession>
<evidence type="ECO:0000313" key="1">
    <source>
        <dbReference type="EMBL" id="CRY99966.1"/>
    </source>
</evidence>
<evidence type="ECO:0000313" key="2">
    <source>
        <dbReference type="Proteomes" id="UP000182715"/>
    </source>
</evidence>
<name>A0A0H5QEH3_NEIMI</name>
<sequence>MQGRRFVNIFCAASSNRRLEKCCPAAALFQTTLNRFY</sequence>
<dbReference type="Proteomes" id="UP000182715">
    <property type="component" value="Unassembled WGS sequence"/>
</dbReference>
<organism evidence="1 2">
    <name type="scientific">Neisseria meningitidis serogroup B</name>
    <dbReference type="NCBI Taxonomy" id="491"/>
    <lineage>
        <taxon>Bacteria</taxon>
        <taxon>Pseudomonadati</taxon>
        <taxon>Pseudomonadota</taxon>
        <taxon>Betaproteobacteria</taxon>
        <taxon>Neisseriales</taxon>
        <taxon>Neisseriaceae</taxon>
        <taxon>Neisseria</taxon>
    </lineage>
</organism>
<protein>
    <submittedName>
        <fullName evidence="1">Uncharacterized protein</fullName>
    </submittedName>
</protein>